<comment type="caution">
    <text evidence="1">The sequence shown here is derived from an EMBL/GenBank/DDBJ whole genome shotgun (WGS) entry which is preliminary data.</text>
</comment>
<evidence type="ECO:0000313" key="2">
    <source>
        <dbReference type="Proteomes" id="UP000028059"/>
    </source>
</evidence>
<evidence type="ECO:0000313" key="1">
    <source>
        <dbReference type="EMBL" id="KEQ57294.1"/>
    </source>
</evidence>
<sequence>MCVDVSGLTPGALLDKEGHSVKILEKSYKL</sequence>
<accession>A0A081RQ21</accession>
<dbReference type="AlphaFoldDB" id="A0A081RQ21"/>
<organism evidence="1 2">
    <name type="scientific">Marine Group I thaumarchaeote SCGC AAA799-N04</name>
    <dbReference type="NCBI Taxonomy" id="1502293"/>
    <lineage>
        <taxon>Archaea</taxon>
        <taxon>Nitrososphaerota</taxon>
        <taxon>Marine Group I</taxon>
    </lineage>
</organism>
<reference evidence="1 2" key="1">
    <citation type="submission" date="2014-06" db="EMBL/GenBank/DDBJ databases">
        <authorList>
            <person name="Ngugi D.K."/>
            <person name="Blom J."/>
            <person name="Alam I."/>
            <person name="Rashid M."/>
            <person name="Ba Alawi W."/>
            <person name="Zhang G."/>
            <person name="Hikmawan T."/>
            <person name="Guan Y."/>
            <person name="Antunes A."/>
            <person name="Siam R."/>
            <person name="ElDorry H."/>
            <person name="Bajic V."/>
            <person name="Stingl U."/>
        </authorList>
    </citation>
    <scope>NUCLEOTIDE SEQUENCE [LARGE SCALE GENOMIC DNA]</scope>
    <source>
        <strain evidence="1">SCGC AAA799-N04</strain>
    </source>
</reference>
<dbReference type="EMBL" id="JOKN01000002">
    <property type="protein sequence ID" value="KEQ57294.1"/>
    <property type="molecule type" value="Genomic_DNA"/>
</dbReference>
<gene>
    <name evidence="1" type="ORF">AAA799N04_00244</name>
</gene>
<dbReference type="Proteomes" id="UP000028059">
    <property type="component" value="Unassembled WGS sequence"/>
</dbReference>
<protein>
    <submittedName>
        <fullName evidence="1">Uncharacterized protein</fullName>
    </submittedName>
</protein>
<keyword evidence="2" id="KW-1185">Reference proteome</keyword>
<name>A0A081RQ21_9ARCH</name>
<proteinExistence type="predicted"/>